<comment type="caution">
    <text evidence="1">The sequence shown here is derived from an EMBL/GenBank/DDBJ whole genome shotgun (WGS) entry which is preliminary data.</text>
</comment>
<protein>
    <submittedName>
        <fullName evidence="1">Uncharacterized protein</fullName>
    </submittedName>
</protein>
<reference evidence="1 2" key="1">
    <citation type="submission" date="2020-12" db="EMBL/GenBank/DDBJ databases">
        <title>De novo assembly of Tibetan sheep genome.</title>
        <authorList>
            <person name="Li X."/>
        </authorList>
    </citation>
    <scope>NUCLEOTIDE SEQUENCE [LARGE SCALE GENOMIC DNA]</scope>
    <source>
        <tissue evidence="1">Heart</tissue>
    </source>
</reference>
<name>A0A836A3L0_SHEEP</name>
<evidence type="ECO:0000313" key="2">
    <source>
        <dbReference type="Proteomes" id="UP000664991"/>
    </source>
</evidence>
<dbReference type="EMBL" id="JAEMGP010000005">
    <property type="protein sequence ID" value="KAG5209024.1"/>
    <property type="molecule type" value="Genomic_DNA"/>
</dbReference>
<proteinExistence type="predicted"/>
<dbReference type="Proteomes" id="UP000664991">
    <property type="component" value="Unassembled WGS sequence"/>
</dbReference>
<sequence>MKTPVELAISQMQTLHIQHRCRGSYQIKIKWKDANITQRIGQNLEESIKHQGSTCLPQLCSTGQHKRKNAFRLEEDIKEKPLWQKKSREERVKDDEAGSLHVFIYQACGGSLPTMATTILQITDYKFNCLLHVLCTPSCMAQTTWTGSPKFHFHFPSYSRFGHCSYSPGHVPVHALCRQFLSTLFYRSNYAQTTRKTVLTVSEEHFGQRLEERFERKEREMELEWKEEQKTGAVNKGTNQRMFSVQRTANRFAVLPVMQCYRTTVLDLSEQGQHHTKMNNSDASLGCPAKSWMSIDNQTNYAVVVPSKPLYGLA</sequence>
<dbReference type="AlphaFoldDB" id="A0A836A3L0"/>
<evidence type="ECO:0000313" key="1">
    <source>
        <dbReference type="EMBL" id="KAG5209024.1"/>
    </source>
</evidence>
<accession>A0A836A3L0</accession>
<organism evidence="1 2">
    <name type="scientific">Ovis aries</name>
    <name type="common">Sheep</name>
    <dbReference type="NCBI Taxonomy" id="9940"/>
    <lineage>
        <taxon>Eukaryota</taxon>
        <taxon>Metazoa</taxon>
        <taxon>Chordata</taxon>
        <taxon>Craniata</taxon>
        <taxon>Vertebrata</taxon>
        <taxon>Euteleostomi</taxon>
        <taxon>Mammalia</taxon>
        <taxon>Eutheria</taxon>
        <taxon>Laurasiatheria</taxon>
        <taxon>Artiodactyla</taxon>
        <taxon>Ruminantia</taxon>
        <taxon>Pecora</taxon>
        <taxon>Bovidae</taxon>
        <taxon>Caprinae</taxon>
        <taxon>Ovis</taxon>
    </lineage>
</organism>
<gene>
    <name evidence="1" type="ORF">JEQ12_016589</name>
</gene>